<dbReference type="InterPro" id="IPR003439">
    <property type="entry name" value="ABC_transporter-like_ATP-bd"/>
</dbReference>
<dbReference type="InterPro" id="IPR027417">
    <property type="entry name" value="P-loop_NTPase"/>
</dbReference>
<dbReference type="Gene3D" id="3.40.50.300">
    <property type="entry name" value="P-loop containing nucleotide triphosphate hydrolases"/>
    <property type="match status" value="1"/>
</dbReference>
<evidence type="ECO:0000256" key="8">
    <source>
        <dbReference type="ARBA" id="ARBA00023136"/>
    </source>
</evidence>
<keyword evidence="3" id="KW-0813">Transport</keyword>
<dbReference type="PIRSF" id="PIRSF039085">
    <property type="entry name" value="ABC_ATPase_HisP"/>
    <property type="match status" value="1"/>
</dbReference>
<feature type="domain" description="ABC transporter" evidence="9">
    <location>
        <begin position="13"/>
        <end position="252"/>
    </location>
</feature>
<comment type="similarity">
    <text evidence="2">Belongs to the ABC transporter superfamily.</text>
</comment>
<dbReference type="Pfam" id="PF00005">
    <property type="entry name" value="ABC_tran"/>
    <property type="match status" value="1"/>
</dbReference>
<evidence type="ECO:0000259" key="9">
    <source>
        <dbReference type="PROSITE" id="PS50893"/>
    </source>
</evidence>
<evidence type="ECO:0000256" key="2">
    <source>
        <dbReference type="ARBA" id="ARBA00005417"/>
    </source>
</evidence>
<keyword evidence="8" id="KW-0472">Membrane</keyword>
<dbReference type="InterPro" id="IPR030679">
    <property type="entry name" value="ABC_ATPase_HisP-typ"/>
</dbReference>
<dbReference type="GO" id="GO:0005524">
    <property type="term" value="F:ATP binding"/>
    <property type="evidence" value="ECO:0007669"/>
    <property type="project" value="UniProtKB-KW"/>
</dbReference>
<dbReference type="RefSeq" id="WP_019618817.1">
    <property type="nucleotide sequence ID" value="NZ_JBHUNE010000009.1"/>
</dbReference>
<dbReference type="PROSITE" id="PS00211">
    <property type="entry name" value="ABC_TRANSPORTER_1"/>
    <property type="match status" value="1"/>
</dbReference>
<gene>
    <name evidence="10" type="ORF">ACFSW7_13040</name>
</gene>
<keyword evidence="4" id="KW-1003">Cell membrane</keyword>
<dbReference type="CDD" id="cd03262">
    <property type="entry name" value="ABC_HisP_GlnQ"/>
    <property type="match status" value="1"/>
</dbReference>
<dbReference type="PANTHER" id="PTHR43166">
    <property type="entry name" value="AMINO ACID IMPORT ATP-BINDING PROTEIN"/>
    <property type="match status" value="1"/>
</dbReference>
<reference evidence="11" key="1">
    <citation type="journal article" date="2019" name="Int. J. Syst. Evol. Microbiol.">
        <title>The Global Catalogue of Microorganisms (GCM) 10K type strain sequencing project: providing services to taxonomists for standard genome sequencing and annotation.</title>
        <authorList>
            <consortium name="The Broad Institute Genomics Platform"/>
            <consortium name="The Broad Institute Genome Sequencing Center for Infectious Disease"/>
            <person name="Wu L."/>
            <person name="Ma J."/>
        </authorList>
    </citation>
    <scope>NUCLEOTIDE SEQUENCE [LARGE SCALE GENOMIC DNA]</scope>
    <source>
        <strain evidence="11">TISTR 1514</strain>
    </source>
</reference>
<evidence type="ECO:0000313" key="10">
    <source>
        <dbReference type="EMBL" id="MFD2759303.1"/>
    </source>
</evidence>
<evidence type="ECO:0000256" key="4">
    <source>
        <dbReference type="ARBA" id="ARBA00022475"/>
    </source>
</evidence>
<dbReference type="InterPro" id="IPR017871">
    <property type="entry name" value="ABC_transporter-like_CS"/>
</dbReference>
<comment type="caution">
    <text evidence="10">The sequence shown here is derived from an EMBL/GenBank/DDBJ whole genome shotgun (WGS) entry which is preliminary data.</text>
</comment>
<evidence type="ECO:0000256" key="7">
    <source>
        <dbReference type="ARBA" id="ARBA00022970"/>
    </source>
</evidence>
<dbReference type="EMBL" id="JBHUNE010000009">
    <property type="protein sequence ID" value="MFD2759303.1"/>
    <property type="molecule type" value="Genomic_DNA"/>
</dbReference>
<dbReference type="Proteomes" id="UP001597492">
    <property type="component" value="Unassembled WGS sequence"/>
</dbReference>
<proteinExistence type="inferred from homology"/>
<evidence type="ECO:0000313" key="11">
    <source>
        <dbReference type="Proteomes" id="UP001597492"/>
    </source>
</evidence>
<dbReference type="PROSITE" id="PS50893">
    <property type="entry name" value="ABC_TRANSPORTER_2"/>
    <property type="match status" value="1"/>
</dbReference>
<evidence type="ECO:0000256" key="3">
    <source>
        <dbReference type="ARBA" id="ARBA00022448"/>
    </source>
</evidence>
<dbReference type="InterPro" id="IPR050086">
    <property type="entry name" value="MetN_ABC_transporter-like"/>
</dbReference>
<keyword evidence="11" id="KW-1185">Reference proteome</keyword>
<sequence length="258" mass="28394">MNQANTNGADVLLRADAITKTYGENEVLKGISVDVRPGEVIALIGPSGAGKSTFLRCLNYLERPTGGQLELGGTPMFRDPLNPSKQELIDLRRRVGMVFQSFNLFPHLSVLKNIVLAQKLNGKRDLKDAERIAHELLEKVGLPDKANAKPSECSGGQQQRIAIARALALDPEVMLFDEPTSALDPEIADGVLRVMRDLADSGMTMLVVTHEMRFAEKVADRVMLLDGGVILEEGRPSELFKNPQKDRTKSFLQAVLHR</sequence>
<dbReference type="SUPFAM" id="SSF52540">
    <property type="entry name" value="P-loop containing nucleoside triphosphate hydrolases"/>
    <property type="match status" value="1"/>
</dbReference>
<dbReference type="PANTHER" id="PTHR43166:SF9">
    <property type="entry name" value="GLUTAMATE_ASPARTATE IMPORT ATP-BINDING PROTEIN GLTL"/>
    <property type="match status" value="1"/>
</dbReference>
<evidence type="ECO:0000256" key="5">
    <source>
        <dbReference type="ARBA" id="ARBA00022741"/>
    </source>
</evidence>
<comment type="subcellular location">
    <subcellularLocation>
        <location evidence="1">Cell membrane</location>
        <topology evidence="1">Peripheral membrane protein</topology>
    </subcellularLocation>
</comment>
<keyword evidence="7" id="KW-0029">Amino-acid transport</keyword>
<keyword evidence="5" id="KW-0547">Nucleotide-binding</keyword>
<dbReference type="SMART" id="SM00382">
    <property type="entry name" value="AAA"/>
    <property type="match status" value="1"/>
</dbReference>
<name>A0ABW5V0X1_9MICO</name>
<evidence type="ECO:0000256" key="6">
    <source>
        <dbReference type="ARBA" id="ARBA00022840"/>
    </source>
</evidence>
<protein>
    <submittedName>
        <fullName evidence="10">Amino acid ABC transporter ATP-binding protein</fullName>
    </submittedName>
</protein>
<keyword evidence="6 10" id="KW-0067">ATP-binding</keyword>
<evidence type="ECO:0000256" key="1">
    <source>
        <dbReference type="ARBA" id="ARBA00004202"/>
    </source>
</evidence>
<dbReference type="InterPro" id="IPR003593">
    <property type="entry name" value="AAA+_ATPase"/>
</dbReference>
<organism evidence="10 11">
    <name type="scientific">Gulosibacter faecalis</name>
    <dbReference type="NCBI Taxonomy" id="272240"/>
    <lineage>
        <taxon>Bacteria</taxon>
        <taxon>Bacillati</taxon>
        <taxon>Actinomycetota</taxon>
        <taxon>Actinomycetes</taxon>
        <taxon>Micrococcales</taxon>
        <taxon>Microbacteriaceae</taxon>
        <taxon>Gulosibacter</taxon>
    </lineage>
</organism>
<accession>A0ABW5V0X1</accession>